<dbReference type="OrthoDB" id="4608673at2"/>
<dbReference type="Gene3D" id="3.90.226.10">
    <property type="entry name" value="2-enoyl-CoA Hydratase, Chain A, domain 1"/>
    <property type="match status" value="1"/>
</dbReference>
<evidence type="ECO:0000256" key="3">
    <source>
        <dbReference type="ARBA" id="ARBA00022832"/>
    </source>
</evidence>
<dbReference type="GO" id="GO:0006635">
    <property type="term" value="P:fatty acid beta-oxidation"/>
    <property type="evidence" value="ECO:0007669"/>
    <property type="project" value="UniProtKB-UniPathway"/>
</dbReference>
<dbReference type="PANTHER" id="PTHR43149">
    <property type="entry name" value="ENOYL-COA HYDRATASE"/>
    <property type="match status" value="1"/>
</dbReference>
<keyword evidence="4" id="KW-0443">Lipid metabolism</keyword>
<dbReference type="InterPro" id="IPR014748">
    <property type="entry name" value="Enoyl-CoA_hydra_C"/>
</dbReference>
<evidence type="ECO:0000256" key="2">
    <source>
        <dbReference type="ARBA" id="ARBA00005254"/>
    </source>
</evidence>
<dbReference type="Pfam" id="PF00378">
    <property type="entry name" value="ECH_1"/>
    <property type="match status" value="1"/>
</dbReference>
<dbReference type="Gene3D" id="1.10.12.10">
    <property type="entry name" value="Lyase 2-enoyl-coa Hydratase, Chain A, domain 2"/>
    <property type="match status" value="1"/>
</dbReference>
<keyword evidence="5" id="KW-0413">Isomerase</keyword>
<keyword evidence="3" id="KW-0276">Fatty acid metabolism</keyword>
<dbReference type="InterPro" id="IPR029045">
    <property type="entry name" value="ClpP/crotonase-like_dom_sf"/>
</dbReference>
<comment type="similarity">
    <text evidence="2 6">Belongs to the enoyl-CoA hydratase/isomerase family.</text>
</comment>
<dbReference type="UniPathway" id="UPA00659"/>
<accession>A0A4S8EWJ3</accession>
<evidence type="ECO:0000313" key="7">
    <source>
        <dbReference type="EMBL" id="THT98670.1"/>
    </source>
</evidence>
<protein>
    <submittedName>
        <fullName evidence="7">Crotonase/enoyl-CoA hydratase family protein</fullName>
    </submittedName>
</protein>
<sequence>MRTAIKESSMQEICFKDRVSVCLAPTGVATVTLRRADKMNTLDGAMFQGLMDAGAWLRDAAGLRAVVLAGEGKAFCAGLDMANFEGILHGQGVDPVLGRLAQRRFGPANLPQAIGWQWRALEVPVVAAVHGVALGGGMQLALGADVRLVAPATRLSVREIHWGLVPDMAGMPLLRELVRADIARELVFTGRMVDAQEACQIGLATRIEPEPLQAAQALAAEMASFHPQAIRAAKRLLNSSFDASAGDLLMAESLEQMLLLGSPNQREAVAAGLQRRAPVFDDV</sequence>
<gene>
    <name evidence="7" type="ORF">E9531_13940</name>
</gene>
<reference evidence="7 8" key="1">
    <citation type="journal article" date="2015" name="Antonie Van Leeuwenhoek">
        <title>Lampropedia puyangensis sp. nov., isolated from symptomatic bark of Populus ? euramericana canker and emended description of Lampropedia hyalina (Ehrenberg 1832) Lee et al. 2004.</title>
        <authorList>
            <person name="Li Y."/>
            <person name="Wang T."/>
            <person name="Piao C.G."/>
            <person name="Wang L.F."/>
            <person name="Tian G.Z."/>
            <person name="Zhu T.H."/>
            <person name="Guo M.W."/>
        </authorList>
    </citation>
    <scope>NUCLEOTIDE SEQUENCE [LARGE SCALE GENOMIC DNA]</scope>
    <source>
        <strain evidence="7 8">2-bin</strain>
    </source>
</reference>
<name>A0A4S8EWJ3_9BURK</name>
<evidence type="ECO:0000256" key="5">
    <source>
        <dbReference type="ARBA" id="ARBA00023235"/>
    </source>
</evidence>
<comment type="caution">
    <text evidence="7">The sequence shown here is derived from an EMBL/GenBank/DDBJ whole genome shotgun (WGS) entry which is preliminary data.</text>
</comment>
<dbReference type="Proteomes" id="UP000308917">
    <property type="component" value="Unassembled WGS sequence"/>
</dbReference>
<evidence type="ECO:0000256" key="6">
    <source>
        <dbReference type="RuleBase" id="RU003707"/>
    </source>
</evidence>
<dbReference type="PANTHER" id="PTHR43149:SF1">
    <property type="entry name" value="DELTA(3,5)-DELTA(2,4)-DIENOYL-COA ISOMERASE, MITOCHONDRIAL"/>
    <property type="match status" value="1"/>
</dbReference>
<dbReference type="CDD" id="cd06558">
    <property type="entry name" value="crotonase-like"/>
    <property type="match status" value="1"/>
</dbReference>
<keyword evidence="8" id="KW-1185">Reference proteome</keyword>
<dbReference type="InterPro" id="IPR001753">
    <property type="entry name" value="Enoyl-CoA_hydra/iso"/>
</dbReference>
<organism evidence="7 8">
    <name type="scientific">Lampropedia puyangensis</name>
    <dbReference type="NCBI Taxonomy" id="1330072"/>
    <lineage>
        <taxon>Bacteria</taxon>
        <taxon>Pseudomonadati</taxon>
        <taxon>Pseudomonadota</taxon>
        <taxon>Betaproteobacteria</taxon>
        <taxon>Burkholderiales</taxon>
        <taxon>Comamonadaceae</taxon>
        <taxon>Lampropedia</taxon>
    </lineage>
</organism>
<dbReference type="InterPro" id="IPR018376">
    <property type="entry name" value="Enoyl-CoA_hyd/isom_CS"/>
</dbReference>
<dbReference type="InterPro" id="IPR045002">
    <property type="entry name" value="Ech1-like"/>
</dbReference>
<proteinExistence type="inferred from homology"/>
<evidence type="ECO:0000256" key="1">
    <source>
        <dbReference type="ARBA" id="ARBA00005005"/>
    </source>
</evidence>
<dbReference type="SUPFAM" id="SSF52096">
    <property type="entry name" value="ClpP/crotonase"/>
    <property type="match status" value="1"/>
</dbReference>
<comment type="pathway">
    <text evidence="1">Lipid metabolism; fatty acid beta-oxidation.</text>
</comment>
<evidence type="ECO:0000256" key="4">
    <source>
        <dbReference type="ARBA" id="ARBA00023098"/>
    </source>
</evidence>
<dbReference type="GO" id="GO:0016853">
    <property type="term" value="F:isomerase activity"/>
    <property type="evidence" value="ECO:0007669"/>
    <property type="project" value="UniProtKB-KW"/>
</dbReference>
<dbReference type="PROSITE" id="PS00166">
    <property type="entry name" value="ENOYL_COA_HYDRATASE"/>
    <property type="match status" value="1"/>
</dbReference>
<dbReference type="NCBIfam" id="NF005699">
    <property type="entry name" value="PRK07509.1"/>
    <property type="match status" value="1"/>
</dbReference>
<dbReference type="EMBL" id="STFG01000019">
    <property type="protein sequence ID" value="THT98670.1"/>
    <property type="molecule type" value="Genomic_DNA"/>
</dbReference>
<dbReference type="AlphaFoldDB" id="A0A4S8EWJ3"/>
<evidence type="ECO:0000313" key="8">
    <source>
        <dbReference type="Proteomes" id="UP000308917"/>
    </source>
</evidence>